<name>A0ABX2ZVA8_9BACI</name>
<keyword evidence="1" id="KW-1133">Transmembrane helix</keyword>
<keyword evidence="1" id="KW-0472">Membrane</keyword>
<sequence>MHEIFFGLLGFIFRLISWFVIEIIAQFFFDYLPKKFFGYSFYEKDVELIEKRITILKKEEWFKPYEMYLLEISQRKSIQRLILKANMHEIISIVEKRNEFLTELDRRLFDLNPNGSRNRKTSLD</sequence>
<dbReference type="RefSeq" id="WP_069032555.1">
    <property type="nucleotide sequence ID" value="NZ_MDKC01000002.1"/>
</dbReference>
<keyword evidence="3" id="KW-1185">Reference proteome</keyword>
<dbReference type="Proteomes" id="UP000094580">
    <property type="component" value="Unassembled WGS sequence"/>
</dbReference>
<organism evidence="2 3">
    <name type="scientific">Gottfriedia luciferensis</name>
    <dbReference type="NCBI Taxonomy" id="178774"/>
    <lineage>
        <taxon>Bacteria</taxon>
        <taxon>Bacillati</taxon>
        <taxon>Bacillota</taxon>
        <taxon>Bacilli</taxon>
        <taxon>Bacillales</taxon>
        <taxon>Bacillaceae</taxon>
        <taxon>Gottfriedia</taxon>
    </lineage>
</organism>
<proteinExistence type="predicted"/>
<reference evidence="2 3" key="1">
    <citation type="submission" date="2016-07" db="EMBL/GenBank/DDBJ databases">
        <authorList>
            <person name="Townsley L."/>
            <person name="Shank E.A."/>
        </authorList>
    </citation>
    <scope>NUCLEOTIDE SEQUENCE [LARGE SCALE GENOMIC DNA]</scope>
    <source>
        <strain evidence="2 3">CH01</strain>
    </source>
</reference>
<evidence type="ECO:0000256" key="1">
    <source>
        <dbReference type="SAM" id="Phobius"/>
    </source>
</evidence>
<comment type="caution">
    <text evidence="2">The sequence shown here is derived from an EMBL/GenBank/DDBJ whole genome shotgun (WGS) entry which is preliminary data.</text>
</comment>
<accession>A0ABX2ZVA8</accession>
<keyword evidence="1" id="KW-0812">Transmembrane</keyword>
<dbReference type="EMBL" id="MDKC01000002">
    <property type="protein sequence ID" value="ODG93493.1"/>
    <property type="molecule type" value="Genomic_DNA"/>
</dbReference>
<evidence type="ECO:0000313" key="2">
    <source>
        <dbReference type="EMBL" id="ODG93493.1"/>
    </source>
</evidence>
<evidence type="ECO:0000313" key="3">
    <source>
        <dbReference type="Proteomes" id="UP000094580"/>
    </source>
</evidence>
<feature type="transmembrane region" description="Helical" evidence="1">
    <location>
        <begin position="6"/>
        <end position="29"/>
    </location>
</feature>
<protein>
    <submittedName>
        <fullName evidence="2">Uncharacterized protein</fullName>
    </submittedName>
</protein>
<gene>
    <name evidence="2" type="ORF">BED47_04215</name>
</gene>